<keyword evidence="2" id="KW-0342">GTP-binding</keyword>
<protein>
    <submittedName>
        <fullName evidence="4">P-loop containing nucleoside triphosphate hydrolase protein</fullName>
    </submittedName>
</protein>
<comment type="caution">
    <text evidence="4">The sequence shown here is derived from an EMBL/GenBank/DDBJ whole genome shotgun (WGS) entry which is preliminary data.</text>
</comment>
<evidence type="ECO:0000256" key="2">
    <source>
        <dbReference type="ARBA" id="ARBA00023134"/>
    </source>
</evidence>
<dbReference type="Gene3D" id="1.10.1580.10">
    <property type="match status" value="1"/>
</dbReference>
<dbReference type="InterPro" id="IPR023179">
    <property type="entry name" value="GTP-bd_ortho_bundle_sf"/>
</dbReference>
<evidence type="ECO:0000256" key="1">
    <source>
        <dbReference type="ARBA" id="ARBA00022741"/>
    </source>
</evidence>
<evidence type="ECO:0000259" key="3">
    <source>
        <dbReference type="Pfam" id="PF01926"/>
    </source>
</evidence>
<dbReference type="Pfam" id="PF01926">
    <property type="entry name" value="MMR_HSR1"/>
    <property type="match status" value="1"/>
</dbReference>
<dbReference type="InterPro" id="IPR027417">
    <property type="entry name" value="P-loop_NTPase"/>
</dbReference>
<dbReference type="GO" id="GO:0005525">
    <property type="term" value="F:GTP binding"/>
    <property type="evidence" value="ECO:0007669"/>
    <property type="project" value="UniProtKB-KW"/>
</dbReference>
<proteinExistence type="predicted"/>
<sequence length="407" mass="43892">MVSTPGLAVAAASAAAKAASTLTSAAAAAAASASASRPASIFQPRQIFEASDDIPRAYFLGHHHAALSHMQRILSYSGLIIECRDFRIPLSSWNPLLEHALGRTARIIVYTKRDLGPLSSDKNPGRGQSSEEVMQALTAFHKQAGHAKDVLFIGKGRHEAEGTKRLLEAIKKVAVEADNLTGLRCMVVGMPNAGKSTVLNRLRAEGMGLGKAARTGVDPGVTRKLGTPVRIMPGELHAERKYEGLGEGVFLLDTPGVFKPYVARAEDMIKMALVGCIKTEVVPSTVLADYLLYQLNLVDPGLYKDYCREPTNDVHEFLSGVGTRLGKIKKGNQVDIGICANRIIQEYRRGGLGRFFMDSVTPETFAAAVQAAKDPELSLRQSRKAEKEEARKMKYAAKKAAAAQVEP</sequence>
<gene>
    <name evidence="4" type="ORF">B0T19DRAFT_14949</name>
</gene>
<dbReference type="AlphaFoldDB" id="A0AAE0J362"/>
<keyword evidence="4" id="KW-0378">Hydrolase</keyword>
<keyword evidence="5" id="KW-1185">Reference proteome</keyword>
<feature type="domain" description="G" evidence="3">
    <location>
        <begin position="185"/>
        <end position="275"/>
    </location>
</feature>
<organism evidence="4 5">
    <name type="scientific">Cercophora scortea</name>
    <dbReference type="NCBI Taxonomy" id="314031"/>
    <lineage>
        <taxon>Eukaryota</taxon>
        <taxon>Fungi</taxon>
        <taxon>Dikarya</taxon>
        <taxon>Ascomycota</taxon>
        <taxon>Pezizomycotina</taxon>
        <taxon>Sordariomycetes</taxon>
        <taxon>Sordariomycetidae</taxon>
        <taxon>Sordariales</taxon>
        <taxon>Lasiosphaeriaceae</taxon>
        <taxon>Cercophora</taxon>
    </lineage>
</organism>
<dbReference type="PANTHER" id="PTHR45782:SF4">
    <property type="entry name" value="MITOCHONDRIAL RIBOSOME-ASSOCIATED GTPASE 1"/>
    <property type="match status" value="1"/>
</dbReference>
<dbReference type="SUPFAM" id="SSF52540">
    <property type="entry name" value="P-loop containing nucleoside triphosphate hydrolases"/>
    <property type="match status" value="1"/>
</dbReference>
<name>A0AAE0J362_9PEZI</name>
<reference evidence="4" key="1">
    <citation type="journal article" date="2023" name="Mol. Phylogenet. Evol.">
        <title>Genome-scale phylogeny and comparative genomics of the fungal order Sordariales.</title>
        <authorList>
            <person name="Hensen N."/>
            <person name="Bonometti L."/>
            <person name="Westerberg I."/>
            <person name="Brannstrom I.O."/>
            <person name="Guillou S."/>
            <person name="Cros-Aarteil S."/>
            <person name="Calhoun S."/>
            <person name="Haridas S."/>
            <person name="Kuo A."/>
            <person name="Mondo S."/>
            <person name="Pangilinan J."/>
            <person name="Riley R."/>
            <person name="LaButti K."/>
            <person name="Andreopoulos B."/>
            <person name="Lipzen A."/>
            <person name="Chen C."/>
            <person name="Yan M."/>
            <person name="Daum C."/>
            <person name="Ng V."/>
            <person name="Clum A."/>
            <person name="Steindorff A."/>
            <person name="Ohm R.A."/>
            <person name="Martin F."/>
            <person name="Silar P."/>
            <person name="Natvig D.O."/>
            <person name="Lalanne C."/>
            <person name="Gautier V."/>
            <person name="Ament-Velasquez S.L."/>
            <person name="Kruys A."/>
            <person name="Hutchinson M.I."/>
            <person name="Powell A.J."/>
            <person name="Barry K."/>
            <person name="Miller A.N."/>
            <person name="Grigoriev I.V."/>
            <person name="Debuchy R."/>
            <person name="Gladieux P."/>
            <person name="Hiltunen Thoren M."/>
            <person name="Johannesson H."/>
        </authorList>
    </citation>
    <scope>NUCLEOTIDE SEQUENCE</scope>
    <source>
        <strain evidence="4">SMH4131-1</strain>
    </source>
</reference>
<dbReference type="GO" id="GO:0032543">
    <property type="term" value="P:mitochondrial translation"/>
    <property type="evidence" value="ECO:0007669"/>
    <property type="project" value="TreeGrafter"/>
</dbReference>
<dbReference type="PANTHER" id="PTHR45782">
    <property type="entry name" value="MITOCHONDRIAL RIBOSOME-ASSOCIATED GTPASE 1"/>
    <property type="match status" value="1"/>
</dbReference>
<dbReference type="Proteomes" id="UP001286456">
    <property type="component" value="Unassembled WGS sequence"/>
</dbReference>
<reference evidence="4" key="2">
    <citation type="submission" date="2023-06" db="EMBL/GenBank/DDBJ databases">
        <authorList>
            <consortium name="Lawrence Berkeley National Laboratory"/>
            <person name="Haridas S."/>
            <person name="Hensen N."/>
            <person name="Bonometti L."/>
            <person name="Westerberg I."/>
            <person name="Brannstrom I.O."/>
            <person name="Guillou S."/>
            <person name="Cros-Aarteil S."/>
            <person name="Calhoun S."/>
            <person name="Kuo A."/>
            <person name="Mondo S."/>
            <person name="Pangilinan J."/>
            <person name="Riley R."/>
            <person name="Labutti K."/>
            <person name="Andreopoulos B."/>
            <person name="Lipzen A."/>
            <person name="Chen C."/>
            <person name="Yanf M."/>
            <person name="Daum C."/>
            <person name="Ng V."/>
            <person name="Clum A."/>
            <person name="Steindorff A."/>
            <person name="Ohm R."/>
            <person name="Martin F."/>
            <person name="Silar P."/>
            <person name="Natvig D."/>
            <person name="Lalanne C."/>
            <person name="Gautier V."/>
            <person name="Ament-Velasquez S.L."/>
            <person name="Kruys A."/>
            <person name="Hutchinson M.I."/>
            <person name="Powell A.J."/>
            <person name="Barry K."/>
            <person name="Miller A.N."/>
            <person name="Grigoriev I.V."/>
            <person name="Debuchy R."/>
            <person name="Gladieux P."/>
            <person name="Thoren M.H."/>
            <person name="Johannesson H."/>
        </authorList>
    </citation>
    <scope>NUCLEOTIDE SEQUENCE</scope>
    <source>
        <strain evidence="4">SMH4131-1</strain>
    </source>
</reference>
<keyword evidence="1" id="KW-0547">Nucleotide-binding</keyword>
<evidence type="ECO:0000313" key="5">
    <source>
        <dbReference type="Proteomes" id="UP001286456"/>
    </source>
</evidence>
<accession>A0AAE0J362</accession>
<dbReference type="Gene3D" id="3.40.50.300">
    <property type="entry name" value="P-loop containing nucleotide triphosphate hydrolases"/>
    <property type="match status" value="1"/>
</dbReference>
<dbReference type="InterPro" id="IPR006073">
    <property type="entry name" value="GTP-bd"/>
</dbReference>
<evidence type="ECO:0000313" key="4">
    <source>
        <dbReference type="EMBL" id="KAK3335665.1"/>
    </source>
</evidence>
<dbReference type="EMBL" id="JAUEPO010000001">
    <property type="protein sequence ID" value="KAK3335665.1"/>
    <property type="molecule type" value="Genomic_DNA"/>
</dbReference>
<dbReference type="GO" id="GO:0003924">
    <property type="term" value="F:GTPase activity"/>
    <property type="evidence" value="ECO:0007669"/>
    <property type="project" value="TreeGrafter"/>
</dbReference>
<dbReference type="GO" id="GO:0005739">
    <property type="term" value="C:mitochondrion"/>
    <property type="evidence" value="ECO:0007669"/>
    <property type="project" value="TreeGrafter"/>
</dbReference>